<evidence type="ECO:0000313" key="10">
    <source>
        <dbReference type="EMBL" id="CAF3862192.1"/>
    </source>
</evidence>
<dbReference type="PANTHER" id="PTHR30096">
    <property type="entry name" value="4,5-DOPA DIOXYGENASE EXTRADIOL-LIKE PROTEIN"/>
    <property type="match status" value="1"/>
</dbReference>
<evidence type="ECO:0000256" key="3">
    <source>
        <dbReference type="ARBA" id="ARBA00022723"/>
    </source>
</evidence>
<evidence type="ECO:0000313" key="7">
    <source>
        <dbReference type="EMBL" id="CAF0834404.1"/>
    </source>
</evidence>
<dbReference type="Proteomes" id="UP000663829">
    <property type="component" value="Unassembled WGS sequence"/>
</dbReference>
<dbReference type="InterPro" id="IPR014436">
    <property type="entry name" value="Extradiol_dOase_DODA"/>
</dbReference>
<feature type="domain" description="Extradiol ring-cleavage dioxygenase class III enzyme subunit B" evidence="6">
    <location>
        <begin position="41"/>
        <end position="250"/>
    </location>
</feature>
<keyword evidence="11" id="KW-1185">Reference proteome</keyword>
<evidence type="ECO:0000256" key="5">
    <source>
        <dbReference type="ARBA" id="ARBA00023002"/>
    </source>
</evidence>
<comment type="similarity">
    <text evidence="2">Belongs to the DODA-type extradiol aromatic ring-opening dioxygenase family.</text>
</comment>
<dbReference type="EMBL" id="CAJNOK010001882">
    <property type="protein sequence ID" value="CAF0834404.1"/>
    <property type="molecule type" value="Genomic_DNA"/>
</dbReference>
<proteinExistence type="inferred from homology"/>
<dbReference type="Proteomes" id="UP000677228">
    <property type="component" value="Unassembled WGS sequence"/>
</dbReference>
<gene>
    <name evidence="8" type="ORF">GPM918_LOCUS18552</name>
    <name evidence="7" type="ORF">OVA965_LOCUS6312</name>
    <name evidence="10" type="ORF">SRO942_LOCUS18550</name>
    <name evidence="9" type="ORF">TMI583_LOCUS6308</name>
</gene>
<evidence type="ECO:0000313" key="8">
    <source>
        <dbReference type="EMBL" id="CAF1096943.1"/>
    </source>
</evidence>
<dbReference type="CDD" id="cd07363">
    <property type="entry name" value="45_DOPA_Dioxygenase"/>
    <property type="match status" value="1"/>
</dbReference>
<dbReference type="OrthoDB" id="7396853at2759"/>
<protein>
    <recommendedName>
        <fullName evidence="6">Extradiol ring-cleavage dioxygenase class III enzyme subunit B domain-containing protein</fullName>
    </recommendedName>
</protein>
<evidence type="ECO:0000256" key="4">
    <source>
        <dbReference type="ARBA" id="ARBA00022833"/>
    </source>
</evidence>
<evidence type="ECO:0000313" key="9">
    <source>
        <dbReference type="EMBL" id="CAF3619118.1"/>
    </source>
</evidence>
<keyword evidence="5" id="KW-0560">Oxidoreductase</keyword>
<dbReference type="Proteomes" id="UP000682733">
    <property type="component" value="Unassembled WGS sequence"/>
</dbReference>
<keyword evidence="3" id="KW-0479">Metal-binding</keyword>
<dbReference type="EMBL" id="CAJNOQ010005383">
    <property type="protein sequence ID" value="CAF1096943.1"/>
    <property type="molecule type" value="Genomic_DNA"/>
</dbReference>
<dbReference type="InterPro" id="IPR004183">
    <property type="entry name" value="Xdiol_dOase_suB"/>
</dbReference>
<dbReference type="GO" id="GO:0008198">
    <property type="term" value="F:ferrous iron binding"/>
    <property type="evidence" value="ECO:0007669"/>
    <property type="project" value="InterPro"/>
</dbReference>
<dbReference type="SUPFAM" id="SSF53213">
    <property type="entry name" value="LigB-like"/>
    <property type="match status" value="1"/>
</dbReference>
<dbReference type="EMBL" id="CAJOBA010001882">
    <property type="protein sequence ID" value="CAF3619118.1"/>
    <property type="molecule type" value="Genomic_DNA"/>
</dbReference>
<organism evidence="8 11">
    <name type="scientific">Didymodactylos carnosus</name>
    <dbReference type="NCBI Taxonomy" id="1234261"/>
    <lineage>
        <taxon>Eukaryota</taxon>
        <taxon>Metazoa</taxon>
        <taxon>Spiralia</taxon>
        <taxon>Gnathifera</taxon>
        <taxon>Rotifera</taxon>
        <taxon>Eurotatoria</taxon>
        <taxon>Bdelloidea</taxon>
        <taxon>Philodinida</taxon>
        <taxon>Philodinidae</taxon>
        <taxon>Didymodactylos</taxon>
    </lineage>
</organism>
<dbReference type="PANTHER" id="PTHR30096:SF0">
    <property type="entry name" value="4,5-DOPA DIOXYGENASE EXTRADIOL-LIKE PROTEIN"/>
    <property type="match status" value="1"/>
</dbReference>
<reference evidence="8" key="1">
    <citation type="submission" date="2021-02" db="EMBL/GenBank/DDBJ databases">
        <authorList>
            <person name="Nowell W R."/>
        </authorList>
    </citation>
    <scope>NUCLEOTIDE SEQUENCE</scope>
</reference>
<name>A0A814NRQ2_9BILA</name>
<comment type="cofactor">
    <cofactor evidence="1">
        <name>Zn(2+)</name>
        <dbReference type="ChEBI" id="CHEBI:29105"/>
    </cofactor>
</comment>
<evidence type="ECO:0000256" key="1">
    <source>
        <dbReference type="ARBA" id="ARBA00001947"/>
    </source>
</evidence>
<evidence type="ECO:0000313" key="11">
    <source>
        <dbReference type="Proteomes" id="UP000663829"/>
    </source>
</evidence>
<keyword evidence="4" id="KW-0862">Zinc</keyword>
<accession>A0A814NRQ2</accession>
<evidence type="ECO:0000259" key="6">
    <source>
        <dbReference type="Pfam" id="PF02900"/>
    </source>
</evidence>
<dbReference type="GO" id="GO:0008270">
    <property type="term" value="F:zinc ion binding"/>
    <property type="evidence" value="ECO:0007669"/>
    <property type="project" value="InterPro"/>
</dbReference>
<dbReference type="Pfam" id="PF02900">
    <property type="entry name" value="LigB"/>
    <property type="match status" value="1"/>
</dbReference>
<dbReference type="AlphaFoldDB" id="A0A814NRQ2"/>
<dbReference type="EMBL" id="CAJOBC010005384">
    <property type="protein sequence ID" value="CAF3862192.1"/>
    <property type="molecule type" value="Genomic_DNA"/>
</dbReference>
<dbReference type="GO" id="GO:0016702">
    <property type="term" value="F:oxidoreductase activity, acting on single donors with incorporation of molecular oxygen, incorporation of two atoms of oxygen"/>
    <property type="evidence" value="ECO:0007669"/>
    <property type="project" value="UniProtKB-ARBA"/>
</dbReference>
<dbReference type="PIRSF" id="PIRSF006157">
    <property type="entry name" value="Doxgns_DODA"/>
    <property type="match status" value="1"/>
</dbReference>
<sequence length="264" mass="28952">MSNRAVSMFIPHGGGPMPLLNAPSHQGIIEFLTGKARTLLGSPKAIVLVTAHWEEHVPTISSAEKHSLLFDYYGFPDEAYQVEYPAKGSPSVAEQVKLALSKQGFDAKLNDKRGWDHGVFVPLVLLVPDANIPIVQLSVLKSQSAEEHIKMGRALSSLRDENIAILGSGMSFHNMRAIFDQITVEDNTPFEDAIQDACESIGLERDEKLRNWEKFNGARYAQPVGYAEHFMPLLVAAGAGGDSKGKSVARLLFKEFAVSAYVWS</sequence>
<dbReference type="Gene3D" id="3.40.830.10">
    <property type="entry name" value="LigB-like"/>
    <property type="match status" value="1"/>
</dbReference>
<dbReference type="Proteomes" id="UP000681722">
    <property type="component" value="Unassembled WGS sequence"/>
</dbReference>
<evidence type="ECO:0000256" key="2">
    <source>
        <dbReference type="ARBA" id="ARBA00007581"/>
    </source>
</evidence>
<comment type="caution">
    <text evidence="8">The sequence shown here is derived from an EMBL/GenBank/DDBJ whole genome shotgun (WGS) entry which is preliminary data.</text>
</comment>